<keyword evidence="2 4" id="KW-0694">RNA-binding</keyword>
<dbReference type="NCBIfam" id="NF003434">
    <property type="entry name" value="PRK04950.1"/>
    <property type="match status" value="1"/>
</dbReference>
<evidence type="ECO:0000313" key="8">
    <source>
        <dbReference type="Proteomes" id="UP000288279"/>
    </source>
</evidence>
<dbReference type="PANTHER" id="PTHR38106">
    <property type="entry name" value="RNA CHAPERONE PROQ"/>
    <property type="match status" value="1"/>
</dbReference>
<dbReference type="Pfam" id="PF04352">
    <property type="entry name" value="ProQ"/>
    <property type="match status" value="1"/>
</dbReference>
<proteinExistence type="inferred from homology"/>
<dbReference type="GO" id="GO:0034057">
    <property type="term" value="F:RNA strand-exchange activity"/>
    <property type="evidence" value="ECO:0007669"/>
    <property type="project" value="UniProtKB-UniRule"/>
</dbReference>
<dbReference type="SMART" id="SM00945">
    <property type="entry name" value="ProQ"/>
    <property type="match status" value="1"/>
</dbReference>
<protein>
    <recommendedName>
        <fullName evidence="4">RNA chaperone ProQ</fullName>
    </recommendedName>
</protein>
<dbReference type="Pfam" id="PF17516">
    <property type="entry name" value="ProQ_C"/>
    <property type="match status" value="1"/>
</dbReference>
<evidence type="ECO:0000256" key="3">
    <source>
        <dbReference type="ARBA" id="ARBA00023186"/>
    </source>
</evidence>
<keyword evidence="3 4" id="KW-0143">Chaperone</keyword>
<keyword evidence="8" id="KW-1185">Reference proteome</keyword>
<dbReference type="RefSeq" id="WP_126825107.1">
    <property type="nucleotide sequence ID" value="NZ_PIQG01000001.1"/>
</dbReference>
<dbReference type="GO" id="GO:0010608">
    <property type="term" value="P:post-transcriptional regulation of gene expression"/>
    <property type="evidence" value="ECO:0007669"/>
    <property type="project" value="InterPro"/>
</dbReference>
<dbReference type="InterPro" id="IPR016103">
    <property type="entry name" value="ProQ/FinO"/>
</dbReference>
<dbReference type="PANTHER" id="PTHR38106:SF1">
    <property type="entry name" value="RNA CHAPERONE PROQ"/>
    <property type="match status" value="1"/>
</dbReference>
<gene>
    <name evidence="4" type="primary">proQ</name>
    <name evidence="7" type="ORF">CWI83_02250</name>
</gene>
<evidence type="ECO:0000313" key="7">
    <source>
        <dbReference type="EMBL" id="RUO79350.1"/>
    </source>
</evidence>
<dbReference type="InterPro" id="IPR036442">
    <property type="entry name" value="ProQ/FinO_sf"/>
</dbReference>
<reference evidence="7 8" key="1">
    <citation type="journal article" date="2011" name="Front. Microbiol.">
        <title>Genomic signatures of strain selection and enhancement in Bacillus atrophaeus var. globigii, a historical biowarfare simulant.</title>
        <authorList>
            <person name="Gibbons H.S."/>
            <person name="Broomall S.M."/>
            <person name="McNew L.A."/>
            <person name="Daligault H."/>
            <person name="Chapman C."/>
            <person name="Bruce D."/>
            <person name="Karavis M."/>
            <person name="Krepps M."/>
            <person name="McGregor P.A."/>
            <person name="Hong C."/>
            <person name="Park K.H."/>
            <person name="Akmal A."/>
            <person name="Feldman A."/>
            <person name="Lin J.S."/>
            <person name="Chang W.E."/>
            <person name="Higgs B.W."/>
            <person name="Demirev P."/>
            <person name="Lindquist J."/>
            <person name="Liem A."/>
            <person name="Fochler E."/>
            <person name="Read T.D."/>
            <person name="Tapia R."/>
            <person name="Johnson S."/>
            <person name="Bishop-Lilly K.A."/>
            <person name="Detter C."/>
            <person name="Han C."/>
            <person name="Sozhamannan S."/>
            <person name="Rosenzweig C.N."/>
            <person name="Skowronski E.W."/>
        </authorList>
    </citation>
    <scope>NUCLEOTIDE SEQUENCE [LARGE SCALE GENOMIC DNA]</scope>
    <source>
        <strain evidence="7 8">PIT1</strain>
    </source>
</reference>
<evidence type="ECO:0000259" key="6">
    <source>
        <dbReference type="SMART" id="SM00945"/>
    </source>
</evidence>
<organism evidence="7 8">
    <name type="scientific">Pseudidiomarina taiwanensis</name>
    <dbReference type="NCBI Taxonomy" id="337250"/>
    <lineage>
        <taxon>Bacteria</taxon>
        <taxon>Pseudomonadati</taxon>
        <taxon>Pseudomonadota</taxon>
        <taxon>Gammaproteobacteria</taxon>
        <taxon>Alteromonadales</taxon>
        <taxon>Idiomarinaceae</taxon>
        <taxon>Pseudidiomarina</taxon>
    </lineage>
</organism>
<comment type="function">
    <text evidence="4">RNA chaperone with significant RNA binding, RNA strand exchange and RNA duplexing activities.</text>
</comment>
<keyword evidence="1 4" id="KW-0963">Cytoplasm</keyword>
<comment type="caution">
    <text evidence="7">The sequence shown here is derived from an EMBL/GenBank/DDBJ whole genome shotgun (WGS) entry which is preliminary data.</text>
</comment>
<evidence type="ECO:0000256" key="2">
    <source>
        <dbReference type="ARBA" id="ARBA00022884"/>
    </source>
</evidence>
<dbReference type="GO" id="GO:0005829">
    <property type="term" value="C:cytosol"/>
    <property type="evidence" value="ECO:0007669"/>
    <property type="project" value="TreeGrafter"/>
</dbReference>
<evidence type="ECO:0000256" key="1">
    <source>
        <dbReference type="ARBA" id="ARBA00022490"/>
    </source>
</evidence>
<dbReference type="InterPro" id="IPR035236">
    <property type="entry name" value="ProQ_C"/>
</dbReference>
<feature type="compositionally biased region" description="Basic and acidic residues" evidence="5">
    <location>
        <begin position="100"/>
        <end position="116"/>
    </location>
</feature>
<dbReference type="Proteomes" id="UP000288279">
    <property type="component" value="Unassembled WGS sequence"/>
</dbReference>
<comment type="subcellular location">
    <subcellularLocation>
        <location evidence="4">Cytoplasm</location>
    </subcellularLocation>
</comment>
<evidence type="ECO:0000256" key="4">
    <source>
        <dbReference type="HAMAP-Rule" id="MF_00749"/>
    </source>
</evidence>
<dbReference type="GO" id="GO:0033592">
    <property type="term" value="F:RNA strand annealing activity"/>
    <property type="evidence" value="ECO:0007669"/>
    <property type="project" value="UniProtKB-UniRule"/>
</dbReference>
<feature type="domain" description="ProQ/FinO" evidence="6">
    <location>
        <begin position="6"/>
        <end position="120"/>
    </location>
</feature>
<dbReference type="AlphaFoldDB" id="A0A432ZN93"/>
<accession>A0A432ZN93</accession>
<dbReference type="InterPro" id="IPR023529">
    <property type="entry name" value="ProQ"/>
</dbReference>
<sequence length="209" mass="23027">MTEDVTKLSTPKEVLAYLAEKFPQCFILDGDAKPLKIGIFEDLAERLSDDPTVSKTRLRMALRHYTSSWRYLRSVVVDAERVNLDGECVAKVEAEHAEHAKEALEESRAKVAERKKQAAAKAPKKTARPAKPKTPKAKPKAKPAAKAKPAPKLSAVSQHELNVGQKVMVKMGQKPMAGEVTAVERNDIYVQLLNGLTVKVTADVIFVTE</sequence>
<name>A0A432ZN93_9GAMM</name>
<feature type="region of interest" description="Disordered" evidence="5">
    <location>
        <begin position="100"/>
        <end position="155"/>
    </location>
</feature>
<evidence type="ECO:0000256" key="5">
    <source>
        <dbReference type="SAM" id="MobiDB-lite"/>
    </source>
</evidence>
<dbReference type="SUPFAM" id="SSF48657">
    <property type="entry name" value="FinO-like"/>
    <property type="match status" value="1"/>
</dbReference>
<dbReference type="EMBL" id="PIQG01000001">
    <property type="protein sequence ID" value="RUO79350.1"/>
    <property type="molecule type" value="Genomic_DNA"/>
</dbReference>
<feature type="compositionally biased region" description="Basic residues" evidence="5">
    <location>
        <begin position="122"/>
        <end position="145"/>
    </location>
</feature>
<dbReference type="HAMAP" id="MF_00749">
    <property type="entry name" value="ProQ"/>
    <property type="match status" value="1"/>
</dbReference>
<comment type="similarity">
    <text evidence="4">Belongs to the ProQ family.</text>
</comment>
<dbReference type="Gene3D" id="1.10.1710.10">
    <property type="entry name" value="ProQ/FinO domain"/>
    <property type="match status" value="1"/>
</dbReference>
<dbReference type="OrthoDB" id="8421419at2"/>